<protein>
    <submittedName>
        <fullName evidence="1">Uncharacterized protein</fullName>
    </submittedName>
</protein>
<organism evidence="1 2">
    <name type="scientific">Vaccinium darrowii</name>
    <dbReference type="NCBI Taxonomy" id="229202"/>
    <lineage>
        <taxon>Eukaryota</taxon>
        <taxon>Viridiplantae</taxon>
        <taxon>Streptophyta</taxon>
        <taxon>Embryophyta</taxon>
        <taxon>Tracheophyta</taxon>
        <taxon>Spermatophyta</taxon>
        <taxon>Magnoliopsida</taxon>
        <taxon>eudicotyledons</taxon>
        <taxon>Gunneridae</taxon>
        <taxon>Pentapetalae</taxon>
        <taxon>asterids</taxon>
        <taxon>Ericales</taxon>
        <taxon>Ericaceae</taxon>
        <taxon>Vaccinioideae</taxon>
        <taxon>Vaccinieae</taxon>
        <taxon>Vaccinium</taxon>
    </lineage>
</organism>
<sequence>MGHVESHVNQEGPPCKAKYSWVTDSEVVPYRISGSSLLAVAAMDKNSQVPYADVLSVQPGNLSDDKEQTDGYGNHSEKPHDVLYSLTQNDEKYSRVDDRSGRVHPTVDIAEVLINQLKEVAPTLQNSISELTEEASSISSNLPPGAEHQGRSTSPIQAQTSGRAMLIESSSSDVQIEKVSASPPALKLPPLFSVTPNSSGKGGNVQKQHTLSHTNQIEIMSERNSVDQPLSNSHIDVPHKDNQSDDSSKHFFVPLSGTGFSHIGQDTKLGSGRNKLLFASHDLSIGKHAPNSNAQSKHKELRHVRNDLDSFQEYDGENDFLSGAGSNCTVSDSQTSCYDDEEARDQVFSPSLLLDTSLMGDFYEHLLAPLSETETAWSAKSQQLLTTSTPFVLQTTEAVSVTFKYWRLERTPGQVGCKMYWEFRLFDDNLLSSKKSDESDG</sequence>
<proteinExistence type="predicted"/>
<name>A0ACB7XYX5_9ERIC</name>
<dbReference type="Proteomes" id="UP000828048">
    <property type="component" value="Chromosome 5"/>
</dbReference>
<dbReference type="EMBL" id="CM037155">
    <property type="protein sequence ID" value="KAH7846458.1"/>
    <property type="molecule type" value="Genomic_DNA"/>
</dbReference>
<comment type="caution">
    <text evidence="1">The sequence shown here is derived from an EMBL/GenBank/DDBJ whole genome shotgun (WGS) entry which is preliminary data.</text>
</comment>
<evidence type="ECO:0000313" key="1">
    <source>
        <dbReference type="EMBL" id="KAH7846458.1"/>
    </source>
</evidence>
<reference evidence="1 2" key="1">
    <citation type="journal article" date="2021" name="Hortic Res">
        <title>High-quality reference genome and annotation aids understanding of berry development for evergreen blueberry (Vaccinium darrowii).</title>
        <authorList>
            <person name="Yu J."/>
            <person name="Hulse-Kemp A.M."/>
            <person name="Babiker E."/>
            <person name="Staton M."/>
        </authorList>
    </citation>
    <scope>NUCLEOTIDE SEQUENCE [LARGE SCALE GENOMIC DNA]</scope>
    <source>
        <strain evidence="2">cv. NJ 8807/NJ 8810</strain>
        <tissue evidence="1">Young leaf</tissue>
    </source>
</reference>
<gene>
    <name evidence="1" type="ORF">Vadar_014251</name>
</gene>
<evidence type="ECO:0000313" key="2">
    <source>
        <dbReference type="Proteomes" id="UP000828048"/>
    </source>
</evidence>
<keyword evidence="2" id="KW-1185">Reference proteome</keyword>
<accession>A0ACB7XYX5</accession>